<dbReference type="GO" id="GO:0004674">
    <property type="term" value="F:protein serine/threonine kinase activity"/>
    <property type="evidence" value="ECO:0007669"/>
    <property type="project" value="UniProtKB-KW"/>
</dbReference>
<dbReference type="NCBIfam" id="NF003144">
    <property type="entry name" value="PRK04069.1"/>
    <property type="match status" value="1"/>
</dbReference>
<comment type="caution">
    <text evidence="7">The sequence shown here is derived from an EMBL/GenBank/DDBJ whole genome shotgun (WGS) entry which is preliminary data.</text>
</comment>
<dbReference type="RefSeq" id="WP_190929847.1">
    <property type="nucleotide sequence ID" value="NZ_JACXJA010000027.1"/>
</dbReference>
<dbReference type="InterPro" id="IPR036890">
    <property type="entry name" value="HATPase_C_sf"/>
</dbReference>
<proteinExistence type="predicted"/>
<dbReference type="EC" id="2.7.11.1" evidence="7"/>
<name>A0A927CA31_9BACL</name>
<dbReference type="EMBL" id="JACXJA010000027">
    <property type="protein sequence ID" value="MBD2864224.1"/>
    <property type="molecule type" value="Genomic_DNA"/>
</dbReference>
<keyword evidence="4" id="KW-0418">Kinase</keyword>
<dbReference type="Pfam" id="PF13581">
    <property type="entry name" value="HATPase_c_2"/>
    <property type="match status" value="1"/>
</dbReference>
<keyword evidence="1" id="KW-0723">Serine/threonine-protein kinase</keyword>
<dbReference type="InterPro" id="IPR050267">
    <property type="entry name" value="Anti-sigma-factor_SerPK"/>
</dbReference>
<dbReference type="GO" id="GO:0005524">
    <property type="term" value="F:ATP binding"/>
    <property type="evidence" value="ECO:0007669"/>
    <property type="project" value="UniProtKB-KW"/>
</dbReference>
<dbReference type="AlphaFoldDB" id="A0A927CA31"/>
<dbReference type="GO" id="GO:0016989">
    <property type="term" value="F:sigma factor antagonist activity"/>
    <property type="evidence" value="ECO:0007669"/>
    <property type="project" value="InterPro"/>
</dbReference>
<dbReference type="InterPro" id="IPR003594">
    <property type="entry name" value="HATPase_dom"/>
</dbReference>
<dbReference type="Gene3D" id="3.30.565.10">
    <property type="entry name" value="Histidine kinase-like ATPase, C-terminal domain"/>
    <property type="match status" value="1"/>
</dbReference>
<evidence type="ECO:0000313" key="8">
    <source>
        <dbReference type="Proteomes" id="UP000639396"/>
    </source>
</evidence>
<dbReference type="PANTHER" id="PTHR35526:SF9">
    <property type="entry name" value="SERINE-PROTEIN KINASE RSBW"/>
    <property type="match status" value="1"/>
</dbReference>
<evidence type="ECO:0000256" key="5">
    <source>
        <dbReference type="ARBA" id="ARBA00022840"/>
    </source>
</evidence>
<dbReference type="Proteomes" id="UP000639396">
    <property type="component" value="Unassembled WGS sequence"/>
</dbReference>
<evidence type="ECO:0000256" key="4">
    <source>
        <dbReference type="ARBA" id="ARBA00022777"/>
    </source>
</evidence>
<dbReference type="CDD" id="cd16936">
    <property type="entry name" value="HATPase_RsbW-like"/>
    <property type="match status" value="1"/>
</dbReference>
<reference evidence="7" key="1">
    <citation type="submission" date="2020-09" db="EMBL/GenBank/DDBJ databases">
        <title>A novel bacterium of genus Paenibacillus, isolated from South China Sea.</title>
        <authorList>
            <person name="Huang H."/>
            <person name="Mo K."/>
            <person name="Hu Y."/>
        </authorList>
    </citation>
    <scope>NUCLEOTIDE SEQUENCE</scope>
    <source>
        <strain evidence="7">IB182363</strain>
    </source>
</reference>
<gene>
    <name evidence="7" type="primary">rsbW</name>
    <name evidence="7" type="ORF">IDH45_19760</name>
</gene>
<dbReference type="InterPro" id="IPR010193">
    <property type="entry name" value="RsbW"/>
</dbReference>
<evidence type="ECO:0000256" key="1">
    <source>
        <dbReference type="ARBA" id="ARBA00022527"/>
    </source>
</evidence>
<keyword evidence="5" id="KW-0067">ATP-binding</keyword>
<keyword evidence="2 7" id="KW-0808">Transferase</keyword>
<dbReference type="NCBIfam" id="TIGR01924">
    <property type="entry name" value="rsbW_low_gc"/>
    <property type="match status" value="1"/>
</dbReference>
<evidence type="ECO:0000313" key="7">
    <source>
        <dbReference type="EMBL" id="MBD2864224.1"/>
    </source>
</evidence>
<keyword evidence="8" id="KW-1185">Reference proteome</keyword>
<evidence type="ECO:0000256" key="3">
    <source>
        <dbReference type="ARBA" id="ARBA00022741"/>
    </source>
</evidence>
<evidence type="ECO:0000259" key="6">
    <source>
        <dbReference type="Pfam" id="PF13581"/>
    </source>
</evidence>
<dbReference type="PANTHER" id="PTHR35526">
    <property type="entry name" value="ANTI-SIGMA-F FACTOR RSBW-RELATED"/>
    <property type="match status" value="1"/>
</dbReference>
<keyword evidence="3" id="KW-0547">Nucleotide-binding</keyword>
<organism evidence="7 8">
    <name type="scientific">Paenibacillus oceani</name>
    <dbReference type="NCBI Taxonomy" id="2772510"/>
    <lineage>
        <taxon>Bacteria</taxon>
        <taxon>Bacillati</taxon>
        <taxon>Bacillota</taxon>
        <taxon>Bacilli</taxon>
        <taxon>Bacillales</taxon>
        <taxon>Paenibacillaceae</taxon>
        <taxon>Paenibacillus</taxon>
    </lineage>
</organism>
<protein>
    <submittedName>
        <fullName evidence="7">Anti-sigma B factor RsbW</fullName>
        <ecNumber evidence="7">2.7.11.1</ecNumber>
    </submittedName>
</protein>
<accession>A0A927CA31</accession>
<feature type="domain" description="Histidine kinase/HSP90-like ATPase" evidence="6">
    <location>
        <begin position="12"/>
        <end position="139"/>
    </location>
</feature>
<sequence length="148" mass="15925">MKSVEPTVTLRVPATAEYVDLVRLTLYGIASKMGFLYEEIEDMKVAVSEACNNAVLYAYEGTGMMEIRFLIDGDALSITVKDEGKSFSVTAADAQSSPSLHGKTIDEIEAGGLGLYLMQALMDEVEVNGGAGTEVVMTKRLGRSEEMA</sequence>
<dbReference type="SUPFAM" id="SSF55874">
    <property type="entry name" value="ATPase domain of HSP90 chaperone/DNA topoisomerase II/histidine kinase"/>
    <property type="match status" value="1"/>
</dbReference>
<evidence type="ECO:0000256" key="2">
    <source>
        <dbReference type="ARBA" id="ARBA00022679"/>
    </source>
</evidence>